<gene>
    <name evidence="2" type="ORF">BN1221_03062c</name>
</gene>
<reference evidence="3" key="1">
    <citation type="submission" date="2015-01" db="EMBL/GenBank/DDBJ databases">
        <authorList>
            <person name="Paterson Steve"/>
        </authorList>
    </citation>
    <scope>NUCLEOTIDE SEQUENCE [LARGE SCALE GENOMIC DNA]</scope>
    <source>
        <strain evidence="3">OBR1</strain>
    </source>
</reference>
<dbReference type="STRING" id="1109412.BN1221_03062c"/>
<protein>
    <recommendedName>
        <fullName evidence="1">DUF1835 domain-containing protein</fullName>
    </recommendedName>
</protein>
<evidence type="ECO:0000313" key="2">
    <source>
        <dbReference type="EMBL" id="CPR18171.1"/>
    </source>
</evidence>
<keyword evidence="3" id="KW-1185">Reference proteome</keyword>
<dbReference type="RefSeq" id="WP_048638010.1">
    <property type="nucleotide sequence ID" value="NZ_CGIG01000001.1"/>
</dbReference>
<dbReference type="AlphaFoldDB" id="A0A0G4JY35"/>
<organism evidence="2 3">
    <name type="scientific">Brenneria goodwinii</name>
    <dbReference type="NCBI Taxonomy" id="1109412"/>
    <lineage>
        <taxon>Bacteria</taxon>
        <taxon>Pseudomonadati</taxon>
        <taxon>Pseudomonadota</taxon>
        <taxon>Gammaproteobacteria</taxon>
        <taxon>Enterobacterales</taxon>
        <taxon>Pectobacteriaceae</taxon>
        <taxon>Brenneria</taxon>
    </lineage>
</organism>
<name>A0A0G4JY35_9GAMM</name>
<evidence type="ECO:0000259" key="1">
    <source>
        <dbReference type="Pfam" id="PF08874"/>
    </source>
</evidence>
<accession>A0A0G4JY35</accession>
<dbReference type="EMBL" id="CGIG01000001">
    <property type="protein sequence ID" value="CPR18171.1"/>
    <property type="molecule type" value="Genomic_DNA"/>
</dbReference>
<dbReference type="InterPro" id="IPR014973">
    <property type="entry name" value="DUF1835"/>
</dbReference>
<dbReference type="Proteomes" id="UP000044377">
    <property type="component" value="Unassembled WGS sequence"/>
</dbReference>
<evidence type="ECO:0000313" key="3">
    <source>
        <dbReference type="Proteomes" id="UP000044377"/>
    </source>
</evidence>
<proteinExistence type="predicted"/>
<sequence length="425" mass="48667">MTSSQPVVYSSPFRINLEQQRKRAKALRNAIRQSQPDAIARFQRYHPGLTPAQLVRQYGQLSDAQWIIAQELGLPSWPKLKAHIAAMEQAKSAIDTQSNPPDRAFSTLHIRCGSDIQHALQQAGFKGDYLAYSDPFCQGPVLASDDWLLKRVEFLATHYASRMGISQQQLLQQREQEEYTLLSAVNHYQRIVLWFEHDSYDQLILARCLAHFHTHPAPRLEMVTVDRYPGSRRFLGLGQLPAEALLLLWQARRPVTARQCRQGYQLWEQLRADNPAPLLSLADAAADDLPFFPQALRRHCQEFPCVKNGLGLTEQLVLRCLAERPCNYKQLFHRLMEQHEPLPWLGDIMLDDIIDGLRLAPKPALFRDTASNTLSLTPIGQALLANSLDWMQCRPAIRWLGGVRIDGSRPCWRWHPQRQRLVLTA</sequence>
<dbReference type="Pfam" id="PF08874">
    <property type="entry name" value="DUF1835"/>
    <property type="match status" value="1"/>
</dbReference>
<feature type="domain" description="DUF1835" evidence="1">
    <location>
        <begin position="109"/>
        <end position="217"/>
    </location>
</feature>
<dbReference type="OrthoDB" id="127805at2"/>